<protein>
    <submittedName>
        <fullName evidence="1">Uncharacterized protein</fullName>
    </submittedName>
</protein>
<reference evidence="1 2" key="1">
    <citation type="journal article" date="2018" name="Nat. Ecol. Evol.">
        <title>Shark genomes provide insights into elasmobranch evolution and the origin of vertebrates.</title>
        <authorList>
            <person name="Hara Y"/>
            <person name="Yamaguchi K"/>
            <person name="Onimaru K"/>
            <person name="Kadota M"/>
            <person name="Koyanagi M"/>
            <person name="Keeley SD"/>
            <person name="Tatsumi K"/>
            <person name="Tanaka K"/>
            <person name="Motone F"/>
            <person name="Kageyama Y"/>
            <person name="Nozu R"/>
            <person name="Adachi N"/>
            <person name="Nishimura O"/>
            <person name="Nakagawa R"/>
            <person name="Tanegashima C"/>
            <person name="Kiyatake I"/>
            <person name="Matsumoto R"/>
            <person name="Murakumo K"/>
            <person name="Nishida K"/>
            <person name="Terakita A"/>
            <person name="Kuratani S"/>
            <person name="Sato K"/>
            <person name="Hyodo S Kuraku.S."/>
        </authorList>
    </citation>
    <scope>NUCLEOTIDE SEQUENCE [LARGE SCALE GENOMIC DNA]</scope>
</reference>
<sequence length="55" mass="5894">RLAAPANAGFVSGRYDVDGMTLYVNNGTALWPGFAVRLGRPSELTRITLRVADDA</sequence>
<feature type="non-terminal residue" evidence="1">
    <location>
        <position position="1"/>
    </location>
</feature>
<name>A0A401TYD7_CHIPU</name>
<dbReference type="AlphaFoldDB" id="A0A401TYD7"/>
<accession>A0A401TYD7</accession>
<evidence type="ECO:0000313" key="2">
    <source>
        <dbReference type="Proteomes" id="UP000287033"/>
    </source>
</evidence>
<gene>
    <name evidence="1" type="ORF">chiPu_0032157</name>
</gene>
<keyword evidence="2" id="KW-1185">Reference proteome</keyword>
<dbReference type="Proteomes" id="UP000287033">
    <property type="component" value="Unassembled WGS sequence"/>
</dbReference>
<organism evidence="1 2">
    <name type="scientific">Chiloscyllium punctatum</name>
    <name type="common">Brownbanded bambooshark</name>
    <name type="synonym">Hemiscyllium punctatum</name>
    <dbReference type="NCBI Taxonomy" id="137246"/>
    <lineage>
        <taxon>Eukaryota</taxon>
        <taxon>Metazoa</taxon>
        <taxon>Chordata</taxon>
        <taxon>Craniata</taxon>
        <taxon>Vertebrata</taxon>
        <taxon>Chondrichthyes</taxon>
        <taxon>Elasmobranchii</taxon>
        <taxon>Galeomorphii</taxon>
        <taxon>Galeoidea</taxon>
        <taxon>Orectolobiformes</taxon>
        <taxon>Hemiscylliidae</taxon>
        <taxon>Chiloscyllium</taxon>
    </lineage>
</organism>
<dbReference type="EMBL" id="BEZZ01228882">
    <property type="protein sequence ID" value="GCC47653.1"/>
    <property type="molecule type" value="Genomic_DNA"/>
</dbReference>
<proteinExistence type="predicted"/>
<evidence type="ECO:0000313" key="1">
    <source>
        <dbReference type="EMBL" id="GCC47653.1"/>
    </source>
</evidence>
<comment type="caution">
    <text evidence="1">The sequence shown here is derived from an EMBL/GenBank/DDBJ whole genome shotgun (WGS) entry which is preliminary data.</text>
</comment>